<dbReference type="OrthoDB" id="9796919at2"/>
<dbReference type="Proteomes" id="UP000291236">
    <property type="component" value="Chromosome"/>
</dbReference>
<organism evidence="2 3">
    <name type="scientific">Fluviispira sanaruensis</name>
    <dbReference type="NCBI Taxonomy" id="2493639"/>
    <lineage>
        <taxon>Bacteria</taxon>
        <taxon>Pseudomonadati</taxon>
        <taxon>Bdellovibrionota</taxon>
        <taxon>Oligoflexia</taxon>
        <taxon>Silvanigrellales</taxon>
        <taxon>Silvanigrellaceae</taxon>
        <taxon>Fluviispira</taxon>
    </lineage>
</organism>
<evidence type="ECO:0000259" key="1">
    <source>
        <dbReference type="PROSITE" id="PS51186"/>
    </source>
</evidence>
<dbReference type="Gene3D" id="3.40.630.30">
    <property type="match status" value="1"/>
</dbReference>
<dbReference type="PROSITE" id="PS51186">
    <property type="entry name" value="GNAT"/>
    <property type="match status" value="1"/>
</dbReference>
<evidence type="ECO:0000313" key="2">
    <source>
        <dbReference type="EMBL" id="BBH51874.1"/>
    </source>
</evidence>
<evidence type="ECO:0000313" key="3">
    <source>
        <dbReference type="Proteomes" id="UP000291236"/>
    </source>
</evidence>
<sequence>MSEIALGLKTDLMFFDFSKNKIEKEDYFVLKTPHNPEFFWGNYLLFKKPPCQGDFEKWTESFQKEFAQIKDINHMTFSWEEIGNEVEIDKFKDADFDFNETIVLMANKDNIHCKYLNPEIVCRRIVTDEDWDNILEFQLNTNERIPEKKFKTYIIKKMKDFRTFSESGLGFWYAAYINNNIISDLGLYWNSEIARYRDIKTQKEYRKKGISQTLIAFAAHDSKQNKFVIQTEEGGMAINMYKSIGFAFKEKIFGLCRYEKSVWDN</sequence>
<dbReference type="InterPro" id="IPR016181">
    <property type="entry name" value="Acyl_CoA_acyltransferase"/>
</dbReference>
<dbReference type="KEGG" id="sbf:JCM31447_02990"/>
<dbReference type="Pfam" id="PF00583">
    <property type="entry name" value="Acetyltransf_1"/>
    <property type="match status" value="1"/>
</dbReference>
<reference evidence="2 3" key="1">
    <citation type="submission" date="2018-12" db="EMBL/GenBank/DDBJ databases">
        <title>Rubrispira sanarue gen. nov., sp., nov., a member of the order Silvanigrellales, isolated from a brackish lake in Hamamatsu Japan.</title>
        <authorList>
            <person name="Maejima Y."/>
            <person name="Iino T."/>
            <person name="Muraguchi Y."/>
            <person name="Fukuda K."/>
            <person name="Nojiri H."/>
            <person name="Ohkuma M."/>
            <person name="Moriuchi R."/>
            <person name="Dohra H."/>
            <person name="Kimbara K."/>
            <person name="Shintani M."/>
        </authorList>
    </citation>
    <scope>NUCLEOTIDE SEQUENCE [LARGE SCALE GENOMIC DNA]</scope>
    <source>
        <strain evidence="2 3">RF1110005</strain>
    </source>
</reference>
<dbReference type="RefSeq" id="WP_130605824.1">
    <property type="nucleotide sequence ID" value="NZ_AP019368.1"/>
</dbReference>
<proteinExistence type="predicted"/>
<feature type="domain" description="N-acetyltransferase" evidence="1">
    <location>
        <begin position="121"/>
        <end position="263"/>
    </location>
</feature>
<dbReference type="SUPFAM" id="SSF55729">
    <property type="entry name" value="Acyl-CoA N-acyltransferases (Nat)"/>
    <property type="match status" value="1"/>
</dbReference>
<dbReference type="InterPro" id="IPR000182">
    <property type="entry name" value="GNAT_dom"/>
</dbReference>
<protein>
    <recommendedName>
        <fullName evidence="1">N-acetyltransferase domain-containing protein</fullName>
    </recommendedName>
</protein>
<dbReference type="AlphaFoldDB" id="A0A4P2VJ03"/>
<name>A0A4P2VJ03_FLUSA</name>
<gene>
    <name evidence="2" type="ORF">JCM31447_02990</name>
</gene>
<accession>A0A4P2VJ03</accession>
<dbReference type="GO" id="GO:0016747">
    <property type="term" value="F:acyltransferase activity, transferring groups other than amino-acyl groups"/>
    <property type="evidence" value="ECO:0007669"/>
    <property type="project" value="InterPro"/>
</dbReference>
<dbReference type="EMBL" id="AP019368">
    <property type="protein sequence ID" value="BBH51874.1"/>
    <property type="molecule type" value="Genomic_DNA"/>
</dbReference>
<keyword evidence="3" id="KW-1185">Reference proteome</keyword>